<dbReference type="FunFam" id="3.30.160.60:FF:001530">
    <property type="entry name" value="Zinc finger protein 268"/>
    <property type="match status" value="1"/>
</dbReference>
<dbReference type="CDD" id="cd07765">
    <property type="entry name" value="KRAB_A-box"/>
    <property type="match status" value="1"/>
</dbReference>
<evidence type="ECO:0000256" key="11">
    <source>
        <dbReference type="ARBA" id="ARBA00023125"/>
    </source>
</evidence>
<dbReference type="FunFam" id="3.30.160.60:FF:000247">
    <property type="entry name" value="Zinc finger protein 236"/>
    <property type="match status" value="1"/>
</dbReference>
<dbReference type="PROSITE" id="PS00028">
    <property type="entry name" value="ZINC_FINGER_C2H2_1"/>
    <property type="match status" value="7"/>
</dbReference>
<feature type="domain" description="C2H2-type" evidence="15">
    <location>
        <begin position="275"/>
        <end position="302"/>
    </location>
</feature>
<keyword evidence="11" id="KW-0238">DNA-binding</keyword>
<evidence type="ECO:0000256" key="12">
    <source>
        <dbReference type="ARBA" id="ARBA00023163"/>
    </source>
</evidence>
<dbReference type="PROSITE" id="PS50157">
    <property type="entry name" value="ZINC_FINGER_C2H2_2"/>
    <property type="match status" value="9"/>
</dbReference>
<dbReference type="Ensembl" id="ENSCSRT00000024511.1">
    <property type="protein sequence ID" value="ENSCSRP00000023494.1"/>
    <property type="gene ID" value="ENSCSRG00000017639.1"/>
</dbReference>
<feature type="domain" description="C2H2-type" evidence="15">
    <location>
        <begin position="443"/>
        <end position="470"/>
    </location>
</feature>
<feature type="domain" description="C2H2-type" evidence="15">
    <location>
        <begin position="415"/>
        <end position="442"/>
    </location>
</feature>
<organism evidence="17 18">
    <name type="scientific">Chelydra serpentina</name>
    <name type="common">Snapping turtle</name>
    <name type="synonym">Testudo serpentina</name>
    <dbReference type="NCBI Taxonomy" id="8475"/>
    <lineage>
        <taxon>Eukaryota</taxon>
        <taxon>Metazoa</taxon>
        <taxon>Chordata</taxon>
        <taxon>Craniata</taxon>
        <taxon>Vertebrata</taxon>
        <taxon>Euteleostomi</taxon>
        <taxon>Archelosauria</taxon>
        <taxon>Testudinata</taxon>
        <taxon>Testudines</taxon>
        <taxon>Cryptodira</taxon>
        <taxon>Durocryptodira</taxon>
        <taxon>Americhelydia</taxon>
        <taxon>Chelydroidea</taxon>
        <taxon>Chelydridae</taxon>
        <taxon>Chelydra</taxon>
    </lineage>
</organism>
<name>A0A8C3T3K8_CHESE</name>
<dbReference type="Gene3D" id="3.30.160.60">
    <property type="entry name" value="Classic Zinc Finger"/>
    <property type="match status" value="10"/>
</dbReference>
<sequence length="503" mass="56793">MPVTFEEVAVYFTQGQGALLDPAQRALYRDVMQENYETVTLLGFPIPKPELIARLERGEEPWLPDLQAAKERGSLRGIHTGEESGKLTEKLSGESGLQSLLGISSLTFLPWECLGGMWRQNSMSLSPQQSLCCVSPICYSPFCSFSPAQAVTPVWRLSLPAGDRTVSGNKEENQQQEGPGKVEAQEMFLRRAEGNFSQWCKDPKETTGQHTSHDEEKPYKCLDCGKRFCFSEKLSTHQRTHTGEEPYKCLECGKSFNKKPSLIIHQRLHTGKRPHTCLDYGKSCSKSSSLIKNARIHTGERPCKCLECGKCFCLKSTLNTHQKTYTGEKPHKCLDCGKAFRQNSYLIEHRRIHTGERPYKCLECGKNFICRSHLSKHRRIHTGSKPYKCLDCGKSFIDSTKLLRHQATHTGERPHKCLDCGKSFIQKIHLITHQRLHTGERPYICLECGKSFNLKSTLNTHQKIHTGEKPHKCLDCGKTFGQRSQGGEAPISPSSLLQPWLLS</sequence>
<dbReference type="FunFam" id="3.30.160.60:FF:001343">
    <property type="entry name" value="Zinc finger protein 568"/>
    <property type="match status" value="2"/>
</dbReference>
<dbReference type="InterPro" id="IPR036051">
    <property type="entry name" value="KRAB_dom_sf"/>
</dbReference>
<comment type="subcellular location">
    <subcellularLocation>
        <location evidence="2">Nucleus</location>
    </subcellularLocation>
</comment>
<dbReference type="Pfam" id="PF00096">
    <property type="entry name" value="zf-C2H2"/>
    <property type="match status" value="7"/>
</dbReference>
<evidence type="ECO:0000256" key="6">
    <source>
        <dbReference type="ARBA" id="ARBA00022737"/>
    </source>
</evidence>
<feature type="domain" description="C2H2-type" evidence="15">
    <location>
        <begin position="387"/>
        <end position="414"/>
    </location>
</feature>
<evidence type="ECO:0000256" key="10">
    <source>
        <dbReference type="ARBA" id="ARBA00023015"/>
    </source>
</evidence>
<accession>A0A8C3T3K8</accession>
<reference evidence="17" key="1">
    <citation type="submission" date="2025-08" db="UniProtKB">
        <authorList>
            <consortium name="Ensembl"/>
        </authorList>
    </citation>
    <scope>IDENTIFICATION</scope>
</reference>
<dbReference type="GO" id="GO:0008270">
    <property type="term" value="F:zinc ion binding"/>
    <property type="evidence" value="ECO:0007669"/>
    <property type="project" value="UniProtKB-KW"/>
</dbReference>
<dbReference type="PANTHER" id="PTHR23226:SF377">
    <property type="entry name" value="ZINC FINGER AND SCAN DOMAIN-CONTAINING PROTEIN 20"/>
    <property type="match status" value="1"/>
</dbReference>
<feature type="domain" description="C2H2-type" evidence="15">
    <location>
        <begin position="303"/>
        <end position="330"/>
    </location>
</feature>
<protein>
    <submittedName>
        <fullName evidence="17">Uncharacterized protein</fullName>
    </submittedName>
</protein>
<dbReference type="FunFam" id="3.30.160.60:FF:000446">
    <property type="entry name" value="Zinc finger protein"/>
    <property type="match status" value="1"/>
</dbReference>
<dbReference type="SUPFAM" id="SSF109640">
    <property type="entry name" value="KRAB domain (Kruppel-associated box)"/>
    <property type="match status" value="1"/>
</dbReference>
<dbReference type="SUPFAM" id="SSF57667">
    <property type="entry name" value="beta-beta-alpha zinc fingers"/>
    <property type="match status" value="5"/>
</dbReference>
<keyword evidence="18" id="KW-1185">Reference proteome</keyword>
<evidence type="ECO:0000313" key="17">
    <source>
        <dbReference type="Ensembl" id="ENSCSRP00000023494.1"/>
    </source>
</evidence>
<dbReference type="PANTHER" id="PTHR23226">
    <property type="entry name" value="ZINC FINGER AND SCAN DOMAIN-CONTAINING"/>
    <property type="match status" value="1"/>
</dbReference>
<dbReference type="SMART" id="SM00349">
    <property type="entry name" value="KRAB"/>
    <property type="match status" value="1"/>
</dbReference>
<keyword evidence="12" id="KW-0804">Transcription</keyword>
<dbReference type="Pfam" id="PF01352">
    <property type="entry name" value="KRAB"/>
    <property type="match status" value="1"/>
</dbReference>
<feature type="domain" description="C2H2-type" evidence="15">
    <location>
        <begin position="331"/>
        <end position="358"/>
    </location>
</feature>
<dbReference type="FunFam" id="3.30.160.60:FF:001997">
    <property type="entry name" value="Uncharacterized protein"/>
    <property type="match status" value="1"/>
</dbReference>
<dbReference type="FunFam" id="3.30.160.60:FF:002343">
    <property type="entry name" value="Zinc finger protein 33A"/>
    <property type="match status" value="2"/>
</dbReference>
<feature type="domain" description="KRAB" evidence="16">
    <location>
        <begin position="3"/>
        <end position="74"/>
    </location>
</feature>
<evidence type="ECO:0000259" key="16">
    <source>
        <dbReference type="PROSITE" id="PS50805"/>
    </source>
</evidence>
<reference evidence="17" key="2">
    <citation type="submission" date="2025-09" db="UniProtKB">
        <authorList>
            <consortium name="Ensembl"/>
        </authorList>
    </citation>
    <scope>IDENTIFICATION</scope>
</reference>
<evidence type="ECO:0000256" key="1">
    <source>
        <dbReference type="ARBA" id="ARBA00003767"/>
    </source>
</evidence>
<evidence type="ECO:0000313" key="18">
    <source>
        <dbReference type="Proteomes" id="UP000694403"/>
    </source>
</evidence>
<keyword evidence="5" id="KW-0479">Metal-binding</keyword>
<dbReference type="Proteomes" id="UP000694403">
    <property type="component" value="Unplaced"/>
</dbReference>
<keyword evidence="10" id="KW-0805">Transcription regulation</keyword>
<evidence type="ECO:0000256" key="9">
    <source>
        <dbReference type="ARBA" id="ARBA00022843"/>
    </source>
</evidence>
<evidence type="ECO:0000256" key="2">
    <source>
        <dbReference type="ARBA" id="ARBA00004123"/>
    </source>
</evidence>
<proteinExistence type="inferred from homology"/>
<evidence type="ECO:0000256" key="5">
    <source>
        <dbReference type="ARBA" id="ARBA00022723"/>
    </source>
</evidence>
<evidence type="ECO:0000256" key="4">
    <source>
        <dbReference type="ARBA" id="ARBA00022499"/>
    </source>
</evidence>
<dbReference type="GO" id="GO:0000981">
    <property type="term" value="F:DNA-binding transcription factor activity, RNA polymerase II-specific"/>
    <property type="evidence" value="ECO:0007669"/>
    <property type="project" value="TreeGrafter"/>
</dbReference>
<feature type="domain" description="C2H2-type" evidence="15">
    <location>
        <begin position="219"/>
        <end position="246"/>
    </location>
</feature>
<keyword evidence="7 14" id="KW-0863">Zinc-finger</keyword>
<dbReference type="GO" id="GO:0005634">
    <property type="term" value="C:nucleus"/>
    <property type="evidence" value="ECO:0007669"/>
    <property type="project" value="UniProtKB-SubCell"/>
</dbReference>
<keyword evidence="8" id="KW-0862">Zinc</keyword>
<evidence type="ECO:0000259" key="15">
    <source>
        <dbReference type="PROSITE" id="PS50157"/>
    </source>
</evidence>
<comment type="function">
    <text evidence="1">May be involved in transcriptional regulation.</text>
</comment>
<dbReference type="SMART" id="SM00355">
    <property type="entry name" value="ZnF_C2H2"/>
    <property type="match status" value="8"/>
</dbReference>
<dbReference type="InterPro" id="IPR013087">
    <property type="entry name" value="Znf_C2H2_type"/>
</dbReference>
<dbReference type="GO" id="GO:0000978">
    <property type="term" value="F:RNA polymerase II cis-regulatory region sequence-specific DNA binding"/>
    <property type="evidence" value="ECO:0007669"/>
    <property type="project" value="TreeGrafter"/>
</dbReference>
<evidence type="ECO:0000256" key="7">
    <source>
        <dbReference type="ARBA" id="ARBA00022771"/>
    </source>
</evidence>
<comment type="similarity">
    <text evidence="3">Belongs to the krueppel C2H2-type zinc-finger protein family.</text>
</comment>
<keyword evidence="6" id="KW-0677">Repeat</keyword>
<evidence type="ECO:0000256" key="13">
    <source>
        <dbReference type="ARBA" id="ARBA00023242"/>
    </source>
</evidence>
<dbReference type="PROSITE" id="PS50805">
    <property type="entry name" value="KRAB"/>
    <property type="match status" value="1"/>
</dbReference>
<dbReference type="Gene3D" id="6.10.140.140">
    <property type="match status" value="1"/>
</dbReference>
<dbReference type="InterPro" id="IPR001909">
    <property type="entry name" value="KRAB"/>
</dbReference>
<feature type="domain" description="C2H2-type" evidence="15">
    <location>
        <begin position="247"/>
        <end position="274"/>
    </location>
</feature>
<evidence type="ECO:0000256" key="14">
    <source>
        <dbReference type="PROSITE-ProRule" id="PRU00042"/>
    </source>
</evidence>
<evidence type="ECO:0000256" key="8">
    <source>
        <dbReference type="ARBA" id="ARBA00022833"/>
    </source>
</evidence>
<keyword evidence="9" id="KW-0832">Ubl conjugation</keyword>
<keyword evidence="4" id="KW-1017">Isopeptide bond</keyword>
<feature type="domain" description="C2H2-type" evidence="15">
    <location>
        <begin position="359"/>
        <end position="386"/>
    </location>
</feature>
<dbReference type="InterPro" id="IPR036236">
    <property type="entry name" value="Znf_C2H2_sf"/>
</dbReference>
<keyword evidence="13" id="KW-0539">Nucleus</keyword>
<evidence type="ECO:0000256" key="3">
    <source>
        <dbReference type="ARBA" id="ARBA00006991"/>
    </source>
</evidence>
<dbReference type="FunFam" id="3.30.160.60:FF:000642">
    <property type="entry name" value="Zinc finger with KRAB and SCAN domains 2"/>
    <property type="match status" value="1"/>
</dbReference>
<dbReference type="AlphaFoldDB" id="A0A8C3T3K8"/>